<name>A0A6L6YGF7_9BURK</name>
<accession>A0A6L6YGF7</accession>
<feature type="binding site" evidence="10">
    <location>
        <position position="213"/>
    </location>
    <ligand>
        <name>Mn(2+)</name>
        <dbReference type="ChEBI" id="CHEBI:29035"/>
        <label>2</label>
    </ligand>
</feature>
<dbReference type="EMBL" id="WSRP01000004">
    <property type="protein sequence ID" value="MVX55932.1"/>
    <property type="molecule type" value="Genomic_DNA"/>
</dbReference>
<comment type="cofactor">
    <cofactor evidence="10">
        <name>Mn(2+)</name>
        <dbReference type="ChEBI" id="CHEBI:29035"/>
    </cofactor>
    <text evidence="10">Binds 2 Mn(2+) ions per subunit in a binuclear metal center.</text>
</comment>
<keyword evidence="1 10" id="KW-1003">Cell membrane</keyword>
<dbReference type="GO" id="GO:0008758">
    <property type="term" value="F:UDP-2,3-diacylglucosamine hydrolase activity"/>
    <property type="evidence" value="ECO:0007669"/>
    <property type="project" value="UniProtKB-UniRule"/>
</dbReference>
<proteinExistence type="inferred from homology"/>
<feature type="binding site" evidence="10">
    <location>
        <begin position="97"/>
        <end position="98"/>
    </location>
    <ligand>
        <name>substrate</name>
    </ligand>
</feature>
<dbReference type="GO" id="GO:0030145">
    <property type="term" value="F:manganese ion binding"/>
    <property type="evidence" value="ECO:0007669"/>
    <property type="project" value="UniProtKB-UniRule"/>
</dbReference>
<feature type="binding site" evidence="10">
    <location>
        <position position="29"/>
    </location>
    <ligand>
        <name>Mn(2+)</name>
        <dbReference type="ChEBI" id="CHEBI:29035"/>
        <label>1</label>
    </ligand>
</feature>
<dbReference type="SUPFAM" id="SSF56300">
    <property type="entry name" value="Metallo-dependent phosphatases"/>
    <property type="match status" value="1"/>
</dbReference>
<dbReference type="InterPro" id="IPR004843">
    <property type="entry name" value="Calcineurin-like_PHP"/>
</dbReference>
<gene>
    <name evidence="10" type="primary">lpxH</name>
    <name evidence="12" type="ORF">E5987_01755</name>
</gene>
<dbReference type="GO" id="GO:0005737">
    <property type="term" value="C:cytoplasm"/>
    <property type="evidence" value="ECO:0007669"/>
    <property type="project" value="InterPro"/>
</dbReference>
<reference evidence="12 13" key="1">
    <citation type="submission" date="2019-12" db="EMBL/GenBank/DDBJ databases">
        <title>Microbes associate with the intestines of laboratory mice.</title>
        <authorList>
            <person name="Navarre W."/>
            <person name="Wong E."/>
        </authorList>
    </citation>
    <scope>NUCLEOTIDE SEQUENCE [LARGE SCALE GENOMIC DNA]</scope>
    <source>
        <strain evidence="12 13">NM82_D38</strain>
    </source>
</reference>
<evidence type="ECO:0000256" key="1">
    <source>
        <dbReference type="ARBA" id="ARBA00022475"/>
    </source>
</evidence>
<comment type="caution">
    <text evidence="12">The sequence shown here is derived from an EMBL/GenBank/DDBJ whole genome shotgun (WGS) entry which is preliminary data.</text>
</comment>
<feature type="binding site" evidence="10">
    <location>
        <position position="140"/>
    </location>
    <ligand>
        <name>substrate</name>
    </ligand>
</feature>
<feature type="binding site" evidence="10">
    <location>
        <position position="185"/>
    </location>
    <ligand>
        <name>substrate</name>
    </ligand>
</feature>
<sequence length="262" mass="29514">MALSAAAPSEICVSKIPVLLNPVFIADLHLSNDKPATKEAFLKFLKTDAARFSELVILGDLFEFWAGDDMAEQYVDVISALKQYFSDGHRIYLMHGNRDFLLGADFAASIGAQILCDPIAVQIGREKVLLSHGDAWCTLDHDYQQFRSTLRDPAIQKQILKEELKYRVELANGLRSQSKADNQKKDAAYMDVVVSEVAKSLRSAGCKVVIHGHTHKPAHHTHVNEDSRFDRWVLPDWDFENGNQRGGYLSFENNYIHFGHLS</sequence>
<comment type="pathway">
    <text evidence="10">Glycolipid biosynthesis; lipid IV(A) biosynthesis; lipid IV(A) from (3R)-3-hydroxytetradecanoyl-[acyl-carrier-protein] and UDP-N-acetyl-alpha-D-glucosamine: step 4/6.</text>
</comment>
<comment type="catalytic activity">
    <reaction evidence="10">
        <text>UDP-2-N,3-O-bis[(3R)-3-hydroxytetradecanoyl]-alpha-D-glucosamine + H2O = 2-N,3-O-bis[(3R)-3-hydroxytetradecanoyl]-alpha-D-glucosaminyl 1-phosphate + UMP + 2 H(+)</text>
        <dbReference type="Rhea" id="RHEA:25213"/>
        <dbReference type="ChEBI" id="CHEBI:15377"/>
        <dbReference type="ChEBI" id="CHEBI:15378"/>
        <dbReference type="ChEBI" id="CHEBI:57865"/>
        <dbReference type="ChEBI" id="CHEBI:57957"/>
        <dbReference type="ChEBI" id="CHEBI:78847"/>
        <dbReference type="EC" id="3.6.1.54"/>
    </reaction>
</comment>
<evidence type="ECO:0000256" key="3">
    <source>
        <dbReference type="ARBA" id="ARBA00022519"/>
    </source>
</evidence>
<dbReference type="Pfam" id="PF00149">
    <property type="entry name" value="Metallophos"/>
    <property type="match status" value="1"/>
</dbReference>
<feature type="binding site" evidence="10">
    <location>
        <position position="178"/>
    </location>
    <ligand>
        <name>substrate</name>
    </ligand>
</feature>
<feature type="binding site" evidence="10">
    <location>
        <position position="182"/>
    </location>
    <ligand>
        <name>substrate</name>
    </ligand>
</feature>
<feature type="binding site" evidence="10">
    <location>
        <position position="60"/>
    </location>
    <ligand>
        <name>Mn(2+)</name>
        <dbReference type="ChEBI" id="CHEBI:29035"/>
        <label>1</label>
    </ligand>
</feature>
<dbReference type="InterPro" id="IPR010138">
    <property type="entry name" value="UDP-diacylglucosamine_Hdrlase"/>
</dbReference>
<dbReference type="InterPro" id="IPR029052">
    <property type="entry name" value="Metallo-depent_PP-like"/>
</dbReference>
<feature type="binding site" evidence="10">
    <location>
        <position position="132"/>
    </location>
    <ligand>
        <name>Mn(2+)</name>
        <dbReference type="ChEBI" id="CHEBI:29035"/>
        <label>2</label>
    </ligand>
</feature>
<comment type="subcellular location">
    <subcellularLocation>
        <location evidence="10">Cell inner membrane</location>
        <topology evidence="10">Peripheral membrane protein</topology>
        <orientation evidence="10">Cytoplasmic side</orientation>
    </subcellularLocation>
</comment>
<organism evidence="12 13">
    <name type="scientific">Parasutterella muris</name>
    <dbReference type="NCBI Taxonomy" id="2565572"/>
    <lineage>
        <taxon>Bacteria</taxon>
        <taxon>Pseudomonadati</taxon>
        <taxon>Pseudomonadota</taxon>
        <taxon>Betaproteobacteria</taxon>
        <taxon>Burkholderiales</taxon>
        <taxon>Sutterellaceae</taxon>
        <taxon>Parasutterella</taxon>
    </lineage>
</organism>
<dbReference type="HAMAP" id="MF_00575">
    <property type="entry name" value="LpxH"/>
    <property type="match status" value="1"/>
</dbReference>
<comment type="function">
    <text evidence="10">Hydrolyzes the pyrophosphate bond of UDP-2,3-diacylglucosamine to yield 2,3-diacylglucosamine 1-phosphate (lipid X) and UMP by catalyzing the attack of water at the alpha-P atom. Involved in the biosynthesis of lipid A, a phosphorylated glycolipid that anchors the lipopolysaccharide to the outer membrane of the cell.</text>
</comment>
<keyword evidence="5 10" id="KW-0479">Metal-binding</keyword>
<comment type="similarity">
    <text evidence="10">Belongs to the LpxH family.</text>
</comment>
<evidence type="ECO:0000313" key="13">
    <source>
        <dbReference type="Proteomes" id="UP000472580"/>
    </source>
</evidence>
<evidence type="ECO:0000256" key="7">
    <source>
        <dbReference type="ARBA" id="ARBA00023098"/>
    </source>
</evidence>
<evidence type="ECO:0000313" key="12">
    <source>
        <dbReference type="EMBL" id="MVX55932.1"/>
    </source>
</evidence>
<feature type="binding site" evidence="10">
    <location>
        <position position="213"/>
    </location>
    <ligand>
        <name>substrate</name>
    </ligand>
</feature>
<dbReference type="Proteomes" id="UP000472580">
    <property type="component" value="Unassembled WGS sequence"/>
</dbReference>
<dbReference type="NCBIfam" id="NF003743">
    <property type="entry name" value="PRK05340.1"/>
    <property type="match status" value="1"/>
</dbReference>
<dbReference type="UniPathway" id="UPA00359">
    <property type="reaction ID" value="UER00480"/>
</dbReference>
<evidence type="ECO:0000256" key="8">
    <source>
        <dbReference type="ARBA" id="ARBA00023136"/>
    </source>
</evidence>
<feature type="binding site" evidence="10">
    <location>
        <position position="27"/>
    </location>
    <ligand>
        <name>Mn(2+)</name>
        <dbReference type="ChEBI" id="CHEBI:29035"/>
        <label>1</label>
    </ligand>
</feature>
<keyword evidence="4 10" id="KW-0441">Lipid A biosynthesis</keyword>
<evidence type="ECO:0000256" key="9">
    <source>
        <dbReference type="ARBA" id="ARBA00023211"/>
    </source>
</evidence>
<dbReference type="GO" id="GO:0019897">
    <property type="term" value="C:extrinsic component of plasma membrane"/>
    <property type="evidence" value="ECO:0007669"/>
    <property type="project" value="UniProtKB-UniRule"/>
</dbReference>
<dbReference type="RefSeq" id="WP_160334369.1">
    <property type="nucleotide sequence ID" value="NZ_WSRP01000004.1"/>
</dbReference>
<evidence type="ECO:0000256" key="6">
    <source>
        <dbReference type="ARBA" id="ARBA00022801"/>
    </source>
</evidence>
<protein>
    <recommendedName>
        <fullName evidence="10">UDP-2,3-diacylglucosamine hydrolase</fullName>
        <ecNumber evidence="10">3.6.1.54</ecNumber>
    </recommendedName>
    <alternativeName>
        <fullName evidence="10">UDP-2,3-diacylglucosamine diphosphatase</fullName>
    </alternativeName>
</protein>
<dbReference type="InterPro" id="IPR043461">
    <property type="entry name" value="LpxH-like"/>
</dbReference>
<dbReference type="GO" id="GO:0009245">
    <property type="term" value="P:lipid A biosynthetic process"/>
    <property type="evidence" value="ECO:0007669"/>
    <property type="project" value="UniProtKB-UniRule"/>
</dbReference>
<keyword evidence="8 10" id="KW-0472">Membrane</keyword>
<dbReference type="PANTHER" id="PTHR34990">
    <property type="entry name" value="UDP-2,3-DIACYLGLUCOSAMINE HYDROLASE-RELATED"/>
    <property type="match status" value="1"/>
</dbReference>
<evidence type="ECO:0000256" key="2">
    <source>
        <dbReference type="ARBA" id="ARBA00022516"/>
    </source>
</evidence>
<dbReference type="CDD" id="cd07398">
    <property type="entry name" value="MPP_YbbF-LpxH"/>
    <property type="match status" value="1"/>
</dbReference>
<dbReference type="Gene3D" id="3.60.21.10">
    <property type="match status" value="1"/>
</dbReference>
<feature type="binding site" evidence="10">
    <location>
        <position position="60"/>
    </location>
    <ligand>
        <name>Mn(2+)</name>
        <dbReference type="ChEBI" id="CHEBI:29035"/>
        <label>2</label>
    </ligand>
</feature>
<feature type="binding site" evidence="10">
    <location>
        <position position="215"/>
    </location>
    <ligand>
        <name>Mn(2+)</name>
        <dbReference type="ChEBI" id="CHEBI:29035"/>
        <label>1</label>
    </ligand>
</feature>
<keyword evidence="7 10" id="KW-0443">Lipid metabolism</keyword>
<keyword evidence="3 10" id="KW-0997">Cell inner membrane</keyword>
<feature type="binding site" evidence="10">
    <location>
        <position position="97"/>
    </location>
    <ligand>
        <name>Mn(2+)</name>
        <dbReference type="ChEBI" id="CHEBI:29035"/>
        <label>2</label>
    </ligand>
</feature>
<feature type="domain" description="Calcineurin-like phosphoesterase" evidence="11">
    <location>
        <begin position="23"/>
        <end position="217"/>
    </location>
</feature>
<dbReference type="OrthoDB" id="9783283at2"/>
<evidence type="ECO:0000256" key="10">
    <source>
        <dbReference type="HAMAP-Rule" id="MF_00575"/>
    </source>
</evidence>
<keyword evidence="6 10" id="KW-0378">Hydrolase</keyword>
<keyword evidence="2 10" id="KW-0444">Lipid biosynthesis</keyword>
<keyword evidence="9 10" id="KW-0464">Manganese</keyword>
<evidence type="ECO:0000259" key="11">
    <source>
        <dbReference type="Pfam" id="PF00149"/>
    </source>
</evidence>
<dbReference type="PANTHER" id="PTHR34990:SF1">
    <property type="entry name" value="UDP-2,3-DIACYLGLUCOSAMINE HYDROLASE"/>
    <property type="match status" value="1"/>
</dbReference>
<evidence type="ECO:0000256" key="4">
    <source>
        <dbReference type="ARBA" id="ARBA00022556"/>
    </source>
</evidence>
<dbReference type="AlphaFoldDB" id="A0A6L6YGF7"/>
<keyword evidence="13" id="KW-1185">Reference proteome</keyword>
<dbReference type="NCBIfam" id="TIGR01854">
    <property type="entry name" value="lipid_A_lpxH"/>
    <property type="match status" value="1"/>
</dbReference>
<evidence type="ECO:0000256" key="5">
    <source>
        <dbReference type="ARBA" id="ARBA00022723"/>
    </source>
</evidence>
<dbReference type="EC" id="3.6.1.54" evidence="10"/>